<gene>
    <name evidence="1" type="ORF">BpHYR1_009843</name>
</gene>
<accession>A0A3M7SVN4</accession>
<protein>
    <submittedName>
        <fullName evidence="1">Uncharacterized protein</fullName>
    </submittedName>
</protein>
<evidence type="ECO:0000313" key="2">
    <source>
        <dbReference type="Proteomes" id="UP000276133"/>
    </source>
</evidence>
<dbReference type="EMBL" id="REGN01000725">
    <property type="protein sequence ID" value="RNA39640.1"/>
    <property type="molecule type" value="Genomic_DNA"/>
</dbReference>
<dbReference type="AlphaFoldDB" id="A0A3M7SVN4"/>
<dbReference type="Proteomes" id="UP000276133">
    <property type="component" value="Unassembled WGS sequence"/>
</dbReference>
<proteinExistence type="predicted"/>
<evidence type="ECO:0000313" key="1">
    <source>
        <dbReference type="EMBL" id="RNA39640.1"/>
    </source>
</evidence>
<sequence length="89" mass="10544">MKKILTLSRLFYFMTKNQKIFKILCFVTRFSLRALNIVIKHPNIIKVKLKKIYYGNLVAIKNNSQVSSQVRAFFLSPDFDFNFSDFDLN</sequence>
<organism evidence="1 2">
    <name type="scientific">Brachionus plicatilis</name>
    <name type="common">Marine rotifer</name>
    <name type="synonym">Brachionus muelleri</name>
    <dbReference type="NCBI Taxonomy" id="10195"/>
    <lineage>
        <taxon>Eukaryota</taxon>
        <taxon>Metazoa</taxon>
        <taxon>Spiralia</taxon>
        <taxon>Gnathifera</taxon>
        <taxon>Rotifera</taxon>
        <taxon>Eurotatoria</taxon>
        <taxon>Monogononta</taxon>
        <taxon>Pseudotrocha</taxon>
        <taxon>Ploima</taxon>
        <taxon>Brachionidae</taxon>
        <taxon>Brachionus</taxon>
    </lineage>
</organism>
<comment type="caution">
    <text evidence="1">The sequence shown here is derived from an EMBL/GenBank/DDBJ whole genome shotgun (WGS) entry which is preliminary data.</text>
</comment>
<keyword evidence="2" id="KW-1185">Reference proteome</keyword>
<name>A0A3M7SVN4_BRAPC</name>
<reference evidence="1 2" key="1">
    <citation type="journal article" date="2018" name="Sci. Rep.">
        <title>Genomic signatures of local adaptation to the degree of environmental predictability in rotifers.</title>
        <authorList>
            <person name="Franch-Gras L."/>
            <person name="Hahn C."/>
            <person name="Garcia-Roger E.M."/>
            <person name="Carmona M.J."/>
            <person name="Serra M."/>
            <person name="Gomez A."/>
        </authorList>
    </citation>
    <scope>NUCLEOTIDE SEQUENCE [LARGE SCALE GENOMIC DNA]</scope>
    <source>
        <strain evidence="1">HYR1</strain>
    </source>
</reference>